<dbReference type="InterPro" id="IPR001509">
    <property type="entry name" value="Epimerase_deHydtase"/>
</dbReference>
<dbReference type="SUPFAM" id="SSF51735">
    <property type="entry name" value="NAD(P)-binding Rossmann-fold domains"/>
    <property type="match status" value="1"/>
</dbReference>
<keyword evidence="3" id="KW-1185">Reference proteome</keyword>
<protein>
    <recommendedName>
        <fullName evidence="1">NAD-dependent epimerase/dehydratase domain-containing protein</fullName>
    </recommendedName>
</protein>
<organism evidence="2 3">
    <name type="scientific">Amnibacterium soli</name>
    <dbReference type="NCBI Taxonomy" id="1282736"/>
    <lineage>
        <taxon>Bacteria</taxon>
        <taxon>Bacillati</taxon>
        <taxon>Actinomycetota</taxon>
        <taxon>Actinomycetes</taxon>
        <taxon>Micrococcales</taxon>
        <taxon>Microbacteriaceae</taxon>
        <taxon>Amnibacterium</taxon>
    </lineage>
</organism>
<dbReference type="Pfam" id="PF01370">
    <property type="entry name" value="Epimerase"/>
    <property type="match status" value="1"/>
</dbReference>
<dbReference type="Proteomes" id="UP001500121">
    <property type="component" value="Unassembled WGS sequence"/>
</dbReference>
<evidence type="ECO:0000313" key="3">
    <source>
        <dbReference type="Proteomes" id="UP001500121"/>
    </source>
</evidence>
<comment type="caution">
    <text evidence="2">The sequence shown here is derived from an EMBL/GenBank/DDBJ whole genome shotgun (WGS) entry which is preliminary data.</text>
</comment>
<name>A0ABP8Z0R9_9MICO</name>
<dbReference type="PANTHER" id="PTHR43245">
    <property type="entry name" value="BIFUNCTIONAL POLYMYXIN RESISTANCE PROTEIN ARNA"/>
    <property type="match status" value="1"/>
</dbReference>
<proteinExistence type="predicted"/>
<dbReference type="InterPro" id="IPR036291">
    <property type="entry name" value="NAD(P)-bd_dom_sf"/>
</dbReference>
<dbReference type="InterPro" id="IPR050177">
    <property type="entry name" value="Lipid_A_modif_metabolic_enz"/>
</dbReference>
<sequence length="323" mass="34352">MRVVVIGATGHVGGYLVPRLVEAGHDVVAITRGRQALYRDDPAWDRVERVTADRDAEDAAGVFAARIAALHADVVVDMVCFTSDSAAQLLDGLRGTGARLVVCGSIWAHGTPTAVPVREHEDREPWGEYGVQKAAIEDLVLAEAAPPDGVPASMLHPGHISGPGWPVINPAGNLDPDVWRKLATGERLVLPGFGLETLHHVHADDVAQAFQLAVEAPEGADGRAFHVVSERAITLRGFAEQAAAWWGRTADLEFRPFDAFAATTTEEHAATTLDHVSRSPSASIEAAREHLGYAPRLTSLETAREAVAALAARDGSGIPPLRD</sequence>
<gene>
    <name evidence="2" type="ORF">GCM10025783_11210</name>
</gene>
<evidence type="ECO:0000259" key="1">
    <source>
        <dbReference type="Pfam" id="PF01370"/>
    </source>
</evidence>
<evidence type="ECO:0000313" key="2">
    <source>
        <dbReference type="EMBL" id="GAA4741756.1"/>
    </source>
</evidence>
<accession>A0ABP8Z0R9</accession>
<dbReference type="EMBL" id="BAABLP010000002">
    <property type="protein sequence ID" value="GAA4741756.1"/>
    <property type="molecule type" value="Genomic_DNA"/>
</dbReference>
<dbReference type="Gene3D" id="3.40.50.720">
    <property type="entry name" value="NAD(P)-binding Rossmann-like Domain"/>
    <property type="match status" value="1"/>
</dbReference>
<feature type="domain" description="NAD-dependent epimerase/dehydratase" evidence="1">
    <location>
        <begin position="3"/>
        <end position="225"/>
    </location>
</feature>
<reference evidence="3" key="1">
    <citation type="journal article" date="2019" name="Int. J. Syst. Evol. Microbiol.">
        <title>The Global Catalogue of Microorganisms (GCM) 10K type strain sequencing project: providing services to taxonomists for standard genome sequencing and annotation.</title>
        <authorList>
            <consortium name="The Broad Institute Genomics Platform"/>
            <consortium name="The Broad Institute Genome Sequencing Center for Infectious Disease"/>
            <person name="Wu L."/>
            <person name="Ma J."/>
        </authorList>
    </citation>
    <scope>NUCLEOTIDE SEQUENCE [LARGE SCALE GENOMIC DNA]</scope>
    <source>
        <strain evidence="3">JCM 19015</strain>
    </source>
</reference>